<dbReference type="PANTHER" id="PTHR42693">
    <property type="entry name" value="ARYLSULFATASE FAMILY MEMBER"/>
    <property type="match status" value="1"/>
</dbReference>
<evidence type="ECO:0000259" key="5">
    <source>
        <dbReference type="Pfam" id="PF00884"/>
    </source>
</evidence>
<evidence type="ECO:0000256" key="3">
    <source>
        <dbReference type="ARBA" id="ARBA00022801"/>
    </source>
</evidence>
<comment type="similarity">
    <text evidence="1">Belongs to the sulfatase family.</text>
</comment>
<dbReference type="STRING" id="1851148.SMSP2_01915"/>
<dbReference type="Gene3D" id="3.40.720.10">
    <property type="entry name" value="Alkaline Phosphatase, subunit A"/>
    <property type="match status" value="1"/>
</dbReference>
<dbReference type="InterPro" id="IPR006311">
    <property type="entry name" value="TAT_signal"/>
</dbReference>
<dbReference type="EC" id="3.1.6.1" evidence="6"/>
<proteinExistence type="inferred from homology"/>
<evidence type="ECO:0000313" key="6">
    <source>
        <dbReference type="EMBL" id="AQQ71541.1"/>
    </source>
</evidence>
<evidence type="ECO:0000256" key="4">
    <source>
        <dbReference type="ARBA" id="ARBA00022837"/>
    </source>
</evidence>
<keyword evidence="7" id="KW-1185">Reference proteome</keyword>
<sequence length="543" mass="61588">MKITRRDFVRISAAGLAASAIPQAMGLSSRNTTAGKPNILLILADDMGYSDSQCYGGEIKTPNLAKLAENGLRFTQLYSTGRCWPSRACILSGYYAQQIRRDKIKDRIEMGDRPGWAKLLPEMLKPAGYKSYHSGKWHIDGTPIEAGFDRSWGRHQHGCDWDRFFDSKTWQEDGIKSPVKPGEPYYSTTAIADHTIACLKLHQQNTPDTPFFQFTAFYSPHWPLHALQEDIDAYRGEYSRGWDLIRQQRWQRMKKMGIVDCALSKREDEIAPSWNLKPDELTEYLGEGEEGHAVAWDKLSEEQKKFQAEKMEIHAAMITRMDAEIGRIIAQLKEMGEYENTLIIFVSDNGASAELYMRGDGHDKNAPKGSAATFMCLGPGWSTAANTPFRLHKYWNHEGGISSPCIVHWPRGIKDKGRLRHNPGHFIDFVPTALDAAGVELQENAPARPGMSLLPAFAKDNTVKHEYLWWAHEGNRAIRKGDWKLTAGYGTGGPEQKWQLYNIKKDRCEMNDLAAKYPEKVQQLKKLWEETVKQFENDLADSG</sequence>
<evidence type="ECO:0000313" key="7">
    <source>
        <dbReference type="Proteomes" id="UP000188181"/>
    </source>
</evidence>
<dbReference type="AlphaFoldDB" id="A0A1Q2MFR9"/>
<dbReference type="OrthoDB" id="9783154at2"/>
<keyword evidence="2" id="KW-0479">Metal-binding</keyword>
<dbReference type="InterPro" id="IPR017850">
    <property type="entry name" value="Alkaline_phosphatase_core_sf"/>
</dbReference>
<dbReference type="InterPro" id="IPR050738">
    <property type="entry name" value="Sulfatase"/>
</dbReference>
<gene>
    <name evidence="6" type="primary">atsA_27</name>
    <name evidence="6" type="ORF">SMSP2_01915</name>
</gene>
<dbReference type="SUPFAM" id="SSF53649">
    <property type="entry name" value="Alkaline phosphatase-like"/>
    <property type="match status" value="1"/>
</dbReference>
<accession>A0A1Q2MFR9</accession>
<feature type="domain" description="Sulfatase N-terminal" evidence="5">
    <location>
        <begin position="37"/>
        <end position="439"/>
    </location>
</feature>
<dbReference type="Proteomes" id="UP000188181">
    <property type="component" value="Chromosome"/>
</dbReference>
<dbReference type="EMBL" id="CP019646">
    <property type="protein sequence ID" value="AQQ71541.1"/>
    <property type="molecule type" value="Genomic_DNA"/>
</dbReference>
<dbReference type="PROSITE" id="PS51318">
    <property type="entry name" value="TAT"/>
    <property type="match status" value="1"/>
</dbReference>
<dbReference type="GO" id="GO:0004065">
    <property type="term" value="F:arylsulfatase activity"/>
    <property type="evidence" value="ECO:0007669"/>
    <property type="project" value="UniProtKB-EC"/>
</dbReference>
<organism evidence="6 7">
    <name type="scientific">Limihaloglobus sulfuriphilus</name>
    <dbReference type="NCBI Taxonomy" id="1851148"/>
    <lineage>
        <taxon>Bacteria</taxon>
        <taxon>Pseudomonadati</taxon>
        <taxon>Planctomycetota</taxon>
        <taxon>Phycisphaerae</taxon>
        <taxon>Sedimentisphaerales</taxon>
        <taxon>Sedimentisphaeraceae</taxon>
        <taxon>Limihaloglobus</taxon>
    </lineage>
</organism>
<name>A0A1Q2MFR9_9BACT</name>
<reference evidence="7" key="1">
    <citation type="submission" date="2017-02" db="EMBL/GenBank/DDBJ databases">
        <title>Comparative genomics and description of representatives of a novel lineage of planctomycetes thriving in anoxic sediments.</title>
        <authorList>
            <person name="Spring S."/>
            <person name="Bunk B."/>
            <person name="Sproer C."/>
        </authorList>
    </citation>
    <scope>NUCLEOTIDE SEQUENCE [LARGE SCALE GENOMIC DNA]</scope>
    <source>
        <strain evidence="7">SM-Chi-D1</strain>
    </source>
</reference>
<evidence type="ECO:0000256" key="2">
    <source>
        <dbReference type="ARBA" id="ARBA00022723"/>
    </source>
</evidence>
<dbReference type="PANTHER" id="PTHR42693:SF53">
    <property type="entry name" value="ENDO-4-O-SULFATASE"/>
    <property type="match status" value="1"/>
</dbReference>
<dbReference type="CDD" id="cd16025">
    <property type="entry name" value="PAS_like"/>
    <property type="match status" value="1"/>
</dbReference>
<keyword evidence="3 6" id="KW-0378">Hydrolase</keyword>
<dbReference type="RefSeq" id="WP_146683706.1">
    <property type="nucleotide sequence ID" value="NZ_CP019646.1"/>
</dbReference>
<dbReference type="GO" id="GO:0046872">
    <property type="term" value="F:metal ion binding"/>
    <property type="evidence" value="ECO:0007669"/>
    <property type="project" value="UniProtKB-KW"/>
</dbReference>
<dbReference type="InterPro" id="IPR000917">
    <property type="entry name" value="Sulfatase_N"/>
</dbReference>
<dbReference type="InterPro" id="IPR024607">
    <property type="entry name" value="Sulfatase_CS"/>
</dbReference>
<keyword evidence="4" id="KW-0106">Calcium</keyword>
<dbReference type="Gene3D" id="3.30.1120.10">
    <property type="match status" value="1"/>
</dbReference>
<evidence type="ECO:0000256" key="1">
    <source>
        <dbReference type="ARBA" id="ARBA00008779"/>
    </source>
</evidence>
<dbReference type="PROSITE" id="PS00149">
    <property type="entry name" value="SULFATASE_2"/>
    <property type="match status" value="1"/>
</dbReference>
<protein>
    <submittedName>
        <fullName evidence="6">Arylsulfatase</fullName>
        <ecNumber evidence="6">3.1.6.1</ecNumber>
    </submittedName>
</protein>
<dbReference type="Pfam" id="PF00884">
    <property type="entry name" value="Sulfatase"/>
    <property type="match status" value="1"/>
</dbReference>
<dbReference type="KEGG" id="pbas:SMSP2_01915"/>